<dbReference type="Gene3D" id="3.40.50.1820">
    <property type="entry name" value="alpha/beta hydrolase"/>
    <property type="match status" value="1"/>
</dbReference>
<evidence type="ECO:0000256" key="8">
    <source>
        <dbReference type="ARBA" id="ARBA00039155"/>
    </source>
</evidence>
<dbReference type="PANTHER" id="PTHR43142">
    <property type="entry name" value="CARBOXYLIC ESTER HYDROLASE"/>
    <property type="match status" value="1"/>
</dbReference>
<dbReference type="GO" id="GO:0106435">
    <property type="term" value="F:carboxylesterase activity"/>
    <property type="evidence" value="ECO:0007669"/>
    <property type="project" value="UniProtKB-EC"/>
</dbReference>
<evidence type="ECO:0000259" key="10">
    <source>
        <dbReference type="Pfam" id="PF00135"/>
    </source>
</evidence>
<name>A0A9C6TB72_DROAB</name>
<dbReference type="SUPFAM" id="SSF53474">
    <property type="entry name" value="alpha/beta-Hydrolases"/>
    <property type="match status" value="1"/>
</dbReference>
<proteinExistence type="inferred from homology"/>
<dbReference type="EC" id="3.1.1.1" evidence="8"/>
<keyword evidence="3" id="KW-0719">Serine esterase</keyword>
<dbReference type="CDD" id="cd00312">
    <property type="entry name" value="Esterase_lipase"/>
    <property type="match status" value="1"/>
</dbReference>
<feature type="chain" id="PRO_5039379641" description="carboxylesterase" evidence="9">
    <location>
        <begin position="21"/>
        <end position="554"/>
    </location>
</feature>
<dbReference type="GeneID" id="127566014"/>
<dbReference type="InterPro" id="IPR002018">
    <property type="entry name" value="CarbesteraseB"/>
</dbReference>
<reference evidence="12" key="1">
    <citation type="submission" date="2025-08" db="UniProtKB">
        <authorList>
            <consortium name="RefSeq"/>
        </authorList>
    </citation>
    <scope>IDENTIFICATION</scope>
    <source>
        <strain evidence="12">15112-1751.03</strain>
        <tissue evidence="12">Whole Adult</tissue>
    </source>
</reference>
<evidence type="ECO:0000256" key="3">
    <source>
        <dbReference type="ARBA" id="ARBA00022487"/>
    </source>
</evidence>
<dbReference type="InterPro" id="IPR019819">
    <property type="entry name" value="Carboxylesterase_B_CS"/>
</dbReference>
<dbReference type="PROSITE" id="PS00941">
    <property type="entry name" value="CARBOXYLESTERASE_B_2"/>
    <property type="match status" value="1"/>
</dbReference>
<dbReference type="GO" id="GO:0005576">
    <property type="term" value="C:extracellular region"/>
    <property type="evidence" value="ECO:0007669"/>
    <property type="project" value="UniProtKB-SubCell"/>
</dbReference>
<dbReference type="PANTHER" id="PTHR43142:SF1">
    <property type="entry name" value="CARBOXYLIC ESTER HYDROLASE"/>
    <property type="match status" value="1"/>
</dbReference>
<dbReference type="OrthoDB" id="6846267at2759"/>
<keyword evidence="11" id="KW-1185">Reference proteome</keyword>
<keyword evidence="9" id="KW-0732">Signal</keyword>
<protein>
    <recommendedName>
        <fullName evidence="8">carboxylesterase</fullName>
        <ecNumber evidence="8">3.1.1.1</ecNumber>
    </recommendedName>
</protein>
<dbReference type="Pfam" id="PF00135">
    <property type="entry name" value="COesterase"/>
    <property type="match status" value="1"/>
</dbReference>
<dbReference type="InterPro" id="IPR029058">
    <property type="entry name" value="AB_hydrolase_fold"/>
</dbReference>
<comment type="similarity">
    <text evidence="2">Belongs to the type-B carboxylesterase/lipase family.</text>
</comment>
<keyword evidence="4" id="KW-0964">Secreted</keyword>
<evidence type="ECO:0000313" key="11">
    <source>
        <dbReference type="Proteomes" id="UP000515160"/>
    </source>
</evidence>
<evidence type="ECO:0000256" key="6">
    <source>
        <dbReference type="ARBA" id="ARBA00023157"/>
    </source>
</evidence>
<evidence type="ECO:0000256" key="9">
    <source>
        <dbReference type="SAM" id="SignalP"/>
    </source>
</evidence>
<dbReference type="RefSeq" id="XP_051863297.1">
    <property type="nucleotide sequence ID" value="XM_052007337.1"/>
</dbReference>
<dbReference type="Proteomes" id="UP000515160">
    <property type="component" value="Chromosome 2R"/>
</dbReference>
<evidence type="ECO:0000256" key="5">
    <source>
        <dbReference type="ARBA" id="ARBA00022801"/>
    </source>
</evidence>
<evidence type="ECO:0000256" key="2">
    <source>
        <dbReference type="ARBA" id="ARBA00005964"/>
    </source>
</evidence>
<keyword evidence="5" id="KW-0378">Hydrolase</keyword>
<keyword evidence="6" id="KW-1015">Disulfide bond</keyword>
<keyword evidence="7" id="KW-0325">Glycoprotein</keyword>
<evidence type="ECO:0000256" key="4">
    <source>
        <dbReference type="ARBA" id="ARBA00022525"/>
    </source>
</evidence>
<comment type="subcellular location">
    <subcellularLocation>
        <location evidence="1">Secreted</location>
    </subcellularLocation>
</comment>
<gene>
    <name evidence="12" type="primary">LOC127566014</name>
</gene>
<sequence>MNSIIFLTALLSLLATVTFAQLIVELPNGKLLGRDQGLYYTYESIPYAEPPVGELRFEPPQPYKQNWTDVFDATKPAVVCAQWSQFILQPYKKTGSEDCLTVSIFKPKSETQKTFPVIANIFGGAFSFGGTVEDGAVPLMSSGNVIVVKINHRVGSLGFINTGDSELPGNAGLKDQRLALRWIKDNIAYFGGQPDNVLFLGFSSGAASVHLQLMNKELEGLVKAAVSISANALDPWVVQRNNGRHHAFEVGRIVGCGQLDSSKELKKCLKTKDGLEIASALSQFLIYNYVPFAPFGPVVEPESSADPFITEHPIDIIKSGKTAQIPWLVTYTPEDGIYDAALGLLKQSNGKEMIDELNHRWYEVAPLLFFYRYQTKTVEEMDNHSRDLRQHYMGNQSFGVDTYFHFQRMVTDIMLKNATQKSIDLHRKYGKSPVYSYVYDNPANNNFAQVLAERSDILLGTGHGDDYFLMMNNPIREPLRSDEKVISWNFVKMLERFIITGKLVYDNCEFRDNVGEKQFQLVVIQRNGCHLTQVDELPATVSNHIPNNPVIYFG</sequence>
<feature type="domain" description="Carboxylesterase type B" evidence="10">
    <location>
        <begin position="21"/>
        <end position="502"/>
    </location>
</feature>
<evidence type="ECO:0000256" key="7">
    <source>
        <dbReference type="ARBA" id="ARBA00023180"/>
    </source>
</evidence>
<feature type="signal peptide" evidence="9">
    <location>
        <begin position="1"/>
        <end position="20"/>
    </location>
</feature>
<accession>A0A9C6TB72</accession>
<dbReference type="AlphaFoldDB" id="A0A9C6TB72"/>
<evidence type="ECO:0000313" key="12">
    <source>
        <dbReference type="RefSeq" id="XP_051863297.1"/>
    </source>
</evidence>
<organism evidence="11 12">
    <name type="scientific">Drosophila albomicans</name>
    <name type="common">Fruit fly</name>
    <dbReference type="NCBI Taxonomy" id="7291"/>
    <lineage>
        <taxon>Eukaryota</taxon>
        <taxon>Metazoa</taxon>
        <taxon>Ecdysozoa</taxon>
        <taxon>Arthropoda</taxon>
        <taxon>Hexapoda</taxon>
        <taxon>Insecta</taxon>
        <taxon>Pterygota</taxon>
        <taxon>Neoptera</taxon>
        <taxon>Endopterygota</taxon>
        <taxon>Diptera</taxon>
        <taxon>Brachycera</taxon>
        <taxon>Muscomorpha</taxon>
        <taxon>Ephydroidea</taxon>
        <taxon>Drosophilidae</taxon>
        <taxon>Drosophila</taxon>
    </lineage>
</organism>
<evidence type="ECO:0000256" key="1">
    <source>
        <dbReference type="ARBA" id="ARBA00004613"/>
    </source>
</evidence>